<protein>
    <recommendedName>
        <fullName evidence="4">Gas vesicle protein</fullName>
    </recommendedName>
</protein>
<proteinExistence type="predicted"/>
<evidence type="ECO:0000256" key="1">
    <source>
        <dbReference type="SAM" id="MobiDB-lite"/>
    </source>
</evidence>
<reference evidence="2" key="1">
    <citation type="submission" date="2020-08" db="EMBL/GenBank/DDBJ databases">
        <authorList>
            <person name="Uke A."/>
            <person name="Chhe C."/>
            <person name="Baramee S."/>
            <person name="Kosugi A."/>
        </authorList>
    </citation>
    <scope>NUCLEOTIDE SEQUENCE</scope>
    <source>
        <strain evidence="2">DA-C8</strain>
    </source>
</reference>
<keyword evidence="3" id="KW-1185">Reference proteome</keyword>
<evidence type="ECO:0008006" key="4">
    <source>
        <dbReference type="Google" id="ProtNLM"/>
    </source>
</evidence>
<dbReference type="EMBL" id="BMAQ01000001">
    <property type="protein sequence ID" value="GFR36860.1"/>
    <property type="molecule type" value="Genomic_DNA"/>
</dbReference>
<organism evidence="2 3">
    <name type="scientific">Insulibacter thermoxylanivorax</name>
    <dbReference type="NCBI Taxonomy" id="2749268"/>
    <lineage>
        <taxon>Bacteria</taxon>
        <taxon>Bacillati</taxon>
        <taxon>Bacillota</taxon>
        <taxon>Bacilli</taxon>
        <taxon>Bacillales</taxon>
        <taxon>Paenibacillaceae</taxon>
        <taxon>Insulibacter</taxon>
    </lineage>
</organism>
<gene>
    <name evidence="2" type="ORF">PRECH8_01560</name>
</gene>
<name>A0A916VFR4_9BACL</name>
<reference evidence="2" key="2">
    <citation type="journal article" date="2021" name="Data Brief">
        <title>Draft genome sequence data of the facultative, thermophilic, xylanolytic bacterium Paenibacillus sp. strain DA-C8.</title>
        <authorList>
            <person name="Chhe C."/>
            <person name="Uke A."/>
            <person name="Baramee S."/>
            <person name="Ungkulpasvich U."/>
            <person name="Tachaapaikoon C."/>
            <person name="Pason P."/>
            <person name="Waeonukul R."/>
            <person name="Ratanakhanokchai K."/>
            <person name="Kosugi A."/>
        </authorList>
    </citation>
    <scope>NUCLEOTIDE SEQUENCE</scope>
    <source>
        <strain evidence="2">DA-C8</strain>
    </source>
</reference>
<sequence>MRGSFLMGALVGAAAATFLISRKDNVNMARMGTMVTSAIGDGFKLITSTSQSQPATSASANGSANKQNPSGQSKAKDKQASMAQLEQMIASDAEVKKEVDKILSKNTH</sequence>
<feature type="compositionally biased region" description="Low complexity" evidence="1">
    <location>
        <begin position="50"/>
        <end position="60"/>
    </location>
</feature>
<feature type="compositionally biased region" description="Polar residues" evidence="1">
    <location>
        <begin position="61"/>
        <end position="73"/>
    </location>
</feature>
<comment type="caution">
    <text evidence="2">The sequence shown here is derived from an EMBL/GenBank/DDBJ whole genome shotgun (WGS) entry which is preliminary data.</text>
</comment>
<dbReference type="Proteomes" id="UP000654993">
    <property type="component" value="Unassembled WGS sequence"/>
</dbReference>
<accession>A0A916VFR4</accession>
<dbReference type="AlphaFoldDB" id="A0A916VFR4"/>
<feature type="region of interest" description="Disordered" evidence="1">
    <location>
        <begin position="50"/>
        <end position="87"/>
    </location>
</feature>
<evidence type="ECO:0000313" key="2">
    <source>
        <dbReference type="EMBL" id="GFR36860.1"/>
    </source>
</evidence>
<evidence type="ECO:0000313" key="3">
    <source>
        <dbReference type="Proteomes" id="UP000654993"/>
    </source>
</evidence>